<dbReference type="SUPFAM" id="SSF49785">
    <property type="entry name" value="Galactose-binding domain-like"/>
    <property type="match status" value="1"/>
</dbReference>
<dbReference type="SUPFAM" id="SSF51445">
    <property type="entry name" value="(Trans)glycosidases"/>
    <property type="match status" value="1"/>
</dbReference>
<evidence type="ECO:0000259" key="19">
    <source>
        <dbReference type="Pfam" id="PF22666"/>
    </source>
</evidence>
<keyword evidence="21" id="KW-1185">Reference proteome</keyword>
<evidence type="ECO:0000256" key="7">
    <source>
        <dbReference type="ARBA" id="ARBA00015707"/>
    </source>
</evidence>
<evidence type="ECO:0000256" key="3">
    <source>
        <dbReference type="ARBA" id="ARBA00004371"/>
    </source>
</evidence>
<dbReference type="SUPFAM" id="SSF49303">
    <property type="entry name" value="beta-Galactosidase/glucuronidase domain"/>
    <property type="match status" value="2"/>
</dbReference>
<feature type="signal peptide" evidence="16">
    <location>
        <begin position="1"/>
        <end position="19"/>
    </location>
</feature>
<dbReference type="InterPro" id="IPR017853">
    <property type="entry name" value="GH"/>
</dbReference>
<comment type="subcellular location">
    <subcellularLocation>
        <location evidence="3">Lysosome</location>
    </subcellularLocation>
</comment>
<dbReference type="FunFam" id="2.60.40.10:FF:000650">
    <property type="entry name" value="Mannosidase beta"/>
    <property type="match status" value="1"/>
</dbReference>
<evidence type="ECO:0000256" key="11">
    <source>
        <dbReference type="ARBA" id="ARBA00023180"/>
    </source>
</evidence>
<dbReference type="Pfam" id="PF02836">
    <property type="entry name" value="Glyco_hydro_2_C"/>
    <property type="match status" value="1"/>
</dbReference>
<comment type="similarity">
    <text evidence="4">Belongs to the glycosyl hydrolase 2 family.</text>
</comment>
<dbReference type="InterPro" id="IPR036156">
    <property type="entry name" value="Beta-gal/glucu_dom_sf"/>
</dbReference>
<keyword evidence="9" id="KW-0378">Hydrolase</keyword>
<evidence type="ECO:0000256" key="5">
    <source>
        <dbReference type="ARBA" id="ARBA00011245"/>
    </source>
</evidence>
<dbReference type="InterPro" id="IPR006103">
    <property type="entry name" value="Glyco_hydro_2_cat"/>
</dbReference>
<accession>A0AAN8JVV1</accession>
<dbReference type="FunFam" id="2.60.120.260:FF:000060">
    <property type="entry name" value="Probable beta-mannosidase"/>
    <property type="match status" value="1"/>
</dbReference>
<dbReference type="FunFam" id="3.20.20.80:FF:000035">
    <property type="entry name" value="Mannosidase beta"/>
    <property type="match status" value="1"/>
</dbReference>
<evidence type="ECO:0000256" key="8">
    <source>
        <dbReference type="ARBA" id="ARBA00022729"/>
    </source>
</evidence>
<evidence type="ECO:0000256" key="13">
    <source>
        <dbReference type="ARBA" id="ARBA00023295"/>
    </source>
</evidence>
<gene>
    <name evidence="20" type="ORF">SNE40_010376</name>
</gene>
<keyword evidence="12" id="KW-0458">Lysosome</keyword>
<dbReference type="EMBL" id="JAZGQO010000007">
    <property type="protein sequence ID" value="KAK6182765.1"/>
    <property type="molecule type" value="Genomic_DNA"/>
</dbReference>
<dbReference type="InterPro" id="IPR050887">
    <property type="entry name" value="Beta-mannosidase_GH2"/>
</dbReference>
<dbReference type="PANTHER" id="PTHR43730:SF1">
    <property type="entry name" value="BETA-MANNOSIDASE"/>
    <property type="match status" value="1"/>
</dbReference>
<evidence type="ECO:0000256" key="1">
    <source>
        <dbReference type="ARBA" id="ARBA00000829"/>
    </source>
</evidence>
<evidence type="ECO:0000256" key="10">
    <source>
        <dbReference type="ARBA" id="ARBA00023157"/>
    </source>
</evidence>
<dbReference type="InterPro" id="IPR013783">
    <property type="entry name" value="Ig-like_fold"/>
</dbReference>
<evidence type="ECO:0000313" key="20">
    <source>
        <dbReference type="EMBL" id="KAK6182765.1"/>
    </source>
</evidence>
<dbReference type="AlphaFoldDB" id="A0AAN8JVV1"/>
<dbReference type="Pfam" id="PF22666">
    <property type="entry name" value="Glyco_hydro_2_N2"/>
    <property type="match status" value="1"/>
</dbReference>
<dbReference type="GO" id="GO:0006516">
    <property type="term" value="P:glycoprotein catabolic process"/>
    <property type="evidence" value="ECO:0007669"/>
    <property type="project" value="TreeGrafter"/>
</dbReference>
<dbReference type="InterPro" id="IPR054593">
    <property type="entry name" value="Beta-mannosidase-like_N2"/>
</dbReference>
<dbReference type="InterPro" id="IPR008979">
    <property type="entry name" value="Galactose-bd-like_sf"/>
</dbReference>
<evidence type="ECO:0000259" key="17">
    <source>
        <dbReference type="Pfam" id="PF02836"/>
    </source>
</evidence>
<proteinExistence type="inferred from homology"/>
<evidence type="ECO:0000256" key="15">
    <source>
        <dbReference type="ARBA" id="ARBA00033445"/>
    </source>
</evidence>
<dbReference type="Proteomes" id="UP001347796">
    <property type="component" value="Unassembled WGS sequence"/>
</dbReference>
<evidence type="ECO:0000256" key="9">
    <source>
        <dbReference type="ARBA" id="ARBA00022801"/>
    </source>
</evidence>
<dbReference type="GO" id="GO:0005764">
    <property type="term" value="C:lysosome"/>
    <property type="evidence" value="ECO:0007669"/>
    <property type="project" value="UniProtKB-SubCell"/>
</dbReference>
<evidence type="ECO:0000259" key="18">
    <source>
        <dbReference type="Pfam" id="PF17753"/>
    </source>
</evidence>
<dbReference type="PROSITE" id="PS00608">
    <property type="entry name" value="GLYCOSYL_HYDROL_F2_2"/>
    <property type="match status" value="1"/>
</dbReference>
<comment type="caution">
    <text evidence="20">The sequence shown here is derived from an EMBL/GenBank/DDBJ whole genome shotgun (WGS) entry which is preliminary data.</text>
</comment>
<feature type="domain" description="Glycoside hydrolase family 2 catalytic" evidence="17">
    <location>
        <begin position="346"/>
        <end position="506"/>
    </location>
</feature>
<evidence type="ECO:0000256" key="14">
    <source>
        <dbReference type="ARBA" id="ARBA00032581"/>
    </source>
</evidence>
<dbReference type="EC" id="3.2.1.25" evidence="6"/>
<keyword evidence="8 16" id="KW-0732">Signal</keyword>
<comment type="catalytic activity">
    <reaction evidence="1">
        <text>Hydrolysis of terminal, non-reducing beta-D-mannose residues in beta-D-mannosides.</text>
        <dbReference type="EC" id="3.2.1.25"/>
    </reaction>
</comment>
<reference evidence="20 21" key="1">
    <citation type="submission" date="2024-01" db="EMBL/GenBank/DDBJ databases">
        <title>The genome of the rayed Mediterranean limpet Patella caerulea (Linnaeus, 1758).</title>
        <authorList>
            <person name="Anh-Thu Weber A."/>
            <person name="Halstead-Nussloch G."/>
        </authorList>
    </citation>
    <scope>NUCLEOTIDE SEQUENCE [LARGE SCALE GENOMIC DNA]</scope>
    <source>
        <strain evidence="20">AATW-2023a</strain>
        <tissue evidence="20">Whole specimen</tissue>
    </source>
</reference>
<evidence type="ECO:0000256" key="4">
    <source>
        <dbReference type="ARBA" id="ARBA00007401"/>
    </source>
</evidence>
<protein>
    <recommendedName>
        <fullName evidence="7">Beta-mannosidase</fullName>
        <ecNumber evidence="6">3.2.1.25</ecNumber>
    </recommendedName>
    <alternativeName>
        <fullName evidence="14">Lysosomal beta A mannosidase</fullName>
    </alternativeName>
    <alternativeName>
        <fullName evidence="15">Mannanase</fullName>
    </alternativeName>
</protein>
<evidence type="ECO:0000256" key="16">
    <source>
        <dbReference type="SAM" id="SignalP"/>
    </source>
</evidence>
<dbReference type="InterPro" id="IPR041625">
    <property type="entry name" value="Beta-mannosidase_Ig"/>
</dbReference>
<keyword evidence="11" id="KW-0325">Glycoprotein</keyword>
<organism evidence="20 21">
    <name type="scientific">Patella caerulea</name>
    <name type="common">Rayed Mediterranean limpet</name>
    <dbReference type="NCBI Taxonomy" id="87958"/>
    <lineage>
        <taxon>Eukaryota</taxon>
        <taxon>Metazoa</taxon>
        <taxon>Spiralia</taxon>
        <taxon>Lophotrochozoa</taxon>
        <taxon>Mollusca</taxon>
        <taxon>Gastropoda</taxon>
        <taxon>Patellogastropoda</taxon>
        <taxon>Patelloidea</taxon>
        <taxon>Patellidae</taxon>
        <taxon>Patella</taxon>
    </lineage>
</organism>
<dbReference type="Gene3D" id="3.20.20.80">
    <property type="entry name" value="Glycosidases"/>
    <property type="match status" value="1"/>
</dbReference>
<sequence>MSGICFILLIFCLFATNFAIEHKISLTGIPWQISNGKNVTVRGRIPGTVQTALLESGIIGEPYYRDNDAQLHWINHSNWTYDLSLLLGLKGMKNHKSIWLVCEGLDTISSVYLNDQLLGTTDNMFVRYVFDIKQHLQNGGNNIRIYFQSPVEYANEQAAKSSYVIGINSNVDFQHGERNRQYIRKEQASFSWDFAPSFPTVGIWKAIYIQCFSDIIIQDLCMVPIKDDGAWVVNVDVYFVINDIISGELTLELLNTNINSSEVITLTPTNTHFKVSLQIPTDADIKLWWPNGYGEQNMYGLLATFTVWQTTQSITKTAYFGFRTVELIQNQVSRDMSKGLTFFYQINGIPIFLKGSNWVPADSFKERITRSKLRHLLQSVVDANMNCLRVWGGGVYESTDFYDLADELGIMIWQDFMFSVNLYPVTEDFLNSVEKEIKYQMIRLKNHPSIIVWSGNNENEVGLSNGWYFTSRNFERYADDYGKLYLQTIKPIVKTADKSRPYLASSPSNGRLSESDKNGLAMNPDSTLYGDTHFYKYSGDLWNYKSYSIVRMCTEYGIQSYCSMESLEDVLAEEDLTFDSEMLERRQHHPSGKFEMKVLIEKYMDFPNSTHEKQRLADIIYMTQISQAMAIQAETEHYRRSQNFVGDNGEGLTMGAMYWQLNDVWPAPSWSSIDYNVKWKMLHYYMMKSFSPLLISPYIDDDGDLNVCLVIDEIPVTLWTDSYTKKMEFRPITQKVELLYTTYSNSDISYHISKTKKLISGTLVISMYSWTMFQPLKEWEVPYQMKTTSESVFKRELDQLMREADCPFVQSCFLFFYIKDRDEHMIPTAWLRMSNFNEAYGLRKASIEIARIIDEQSMKTEFKIILRTTKIAPFVWLDSHRIPGRFSENGFLMKDETKSVIFYAWEETDVNELETILTVKSLMDVYQ</sequence>
<comment type="subunit">
    <text evidence="5">Monomer.</text>
</comment>
<dbReference type="GO" id="GO:0005975">
    <property type="term" value="P:carbohydrate metabolic process"/>
    <property type="evidence" value="ECO:0007669"/>
    <property type="project" value="InterPro"/>
</dbReference>
<evidence type="ECO:0000313" key="21">
    <source>
        <dbReference type="Proteomes" id="UP001347796"/>
    </source>
</evidence>
<evidence type="ECO:0000256" key="2">
    <source>
        <dbReference type="ARBA" id="ARBA00003150"/>
    </source>
</evidence>
<feature type="domain" description="Beta-mannosidase Ig-fold" evidence="18">
    <location>
        <begin position="858"/>
        <end position="924"/>
    </location>
</feature>
<dbReference type="PANTHER" id="PTHR43730">
    <property type="entry name" value="BETA-MANNOSIDASE"/>
    <property type="match status" value="1"/>
</dbReference>
<keyword evidence="13" id="KW-0326">Glycosidase</keyword>
<dbReference type="Pfam" id="PF17753">
    <property type="entry name" value="Ig_mannosidase"/>
    <property type="match status" value="1"/>
</dbReference>
<evidence type="ECO:0000256" key="6">
    <source>
        <dbReference type="ARBA" id="ARBA00012754"/>
    </source>
</evidence>
<dbReference type="InterPro" id="IPR023232">
    <property type="entry name" value="Glyco_hydro_2_AS"/>
</dbReference>
<comment type="function">
    <text evidence="2">Exoglycosidase that cleaves the single beta-linked mannose residue from the non-reducing end of all N-linked glycoprotein oligosaccharides.</text>
</comment>
<dbReference type="Gene3D" id="2.60.120.260">
    <property type="entry name" value="Galactose-binding domain-like"/>
    <property type="match status" value="1"/>
</dbReference>
<feature type="chain" id="PRO_5042939706" description="Beta-mannosidase" evidence="16">
    <location>
        <begin position="20"/>
        <end position="927"/>
    </location>
</feature>
<keyword evidence="10" id="KW-1015">Disulfide bond</keyword>
<name>A0AAN8JVV1_PATCE</name>
<dbReference type="Gene3D" id="2.60.40.10">
    <property type="entry name" value="Immunoglobulins"/>
    <property type="match status" value="2"/>
</dbReference>
<evidence type="ECO:0000256" key="12">
    <source>
        <dbReference type="ARBA" id="ARBA00023228"/>
    </source>
</evidence>
<feature type="domain" description="Beta-mannosidase-like galactose-binding" evidence="19">
    <location>
        <begin position="31"/>
        <end position="205"/>
    </location>
</feature>
<dbReference type="GO" id="GO:0004567">
    <property type="term" value="F:beta-mannosidase activity"/>
    <property type="evidence" value="ECO:0007669"/>
    <property type="project" value="UniProtKB-EC"/>
</dbReference>